<evidence type="ECO:0000313" key="2">
    <source>
        <dbReference type="Proteomes" id="UP001359559"/>
    </source>
</evidence>
<proteinExistence type="predicted"/>
<sequence length="103" mass="11611">MGVAWSGYDTLSCAIWGVYDTIVLSESYTAGDNVSFWVGDTRLAILFPRPFSVAARPDASVADMGSLWQELFQWDVCSVMQMWKMFFTFSSRANLHIFFGSKS</sequence>
<evidence type="ECO:0000313" key="1">
    <source>
        <dbReference type="EMBL" id="KAK7263719.1"/>
    </source>
</evidence>
<protein>
    <submittedName>
        <fullName evidence="1">Uncharacterized protein</fullName>
    </submittedName>
</protein>
<reference evidence="1 2" key="1">
    <citation type="submission" date="2024-01" db="EMBL/GenBank/DDBJ databases">
        <title>The genomes of 5 underutilized Papilionoideae crops provide insights into root nodulation and disease resistance.</title>
        <authorList>
            <person name="Yuan L."/>
        </authorList>
    </citation>
    <scope>NUCLEOTIDE SEQUENCE [LARGE SCALE GENOMIC DNA]</scope>
    <source>
        <strain evidence="1">LY-2023</strain>
        <tissue evidence="1">Leaf</tissue>
    </source>
</reference>
<gene>
    <name evidence="1" type="ORF">RJT34_31313</name>
</gene>
<dbReference type="AlphaFoldDB" id="A0AAN9EVA6"/>
<dbReference type="EMBL" id="JAYKXN010000008">
    <property type="protein sequence ID" value="KAK7263719.1"/>
    <property type="molecule type" value="Genomic_DNA"/>
</dbReference>
<name>A0AAN9EVA6_CLITE</name>
<accession>A0AAN9EVA6</accession>
<dbReference type="Proteomes" id="UP001359559">
    <property type="component" value="Unassembled WGS sequence"/>
</dbReference>
<organism evidence="1 2">
    <name type="scientific">Clitoria ternatea</name>
    <name type="common">Butterfly pea</name>
    <dbReference type="NCBI Taxonomy" id="43366"/>
    <lineage>
        <taxon>Eukaryota</taxon>
        <taxon>Viridiplantae</taxon>
        <taxon>Streptophyta</taxon>
        <taxon>Embryophyta</taxon>
        <taxon>Tracheophyta</taxon>
        <taxon>Spermatophyta</taxon>
        <taxon>Magnoliopsida</taxon>
        <taxon>eudicotyledons</taxon>
        <taxon>Gunneridae</taxon>
        <taxon>Pentapetalae</taxon>
        <taxon>rosids</taxon>
        <taxon>fabids</taxon>
        <taxon>Fabales</taxon>
        <taxon>Fabaceae</taxon>
        <taxon>Papilionoideae</taxon>
        <taxon>50 kb inversion clade</taxon>
        <taxon>NPAAA clade</taxon>
        <taxon>indigoferoid/millettioid clade</taxon>
        <taxon>Phaseoleae</taxon>
        <taxon>Clitoria</taxon>
    </lineage>
</organism>
<keyword evidence="2" id="KW-1185">Reference proteome</keyword>
<comment type="caution">
    <text evidence="1">The sequence shown here is derived from an EMBL/GenBank/DDBJ whole genome shotgun (WGS) entry which is preliminary data.</text>
</comment>